<dbReference type="RefSeq" id="WP_072718481.1">
    <property type="nucleotide sequence ID" value="NZ_LN889782.1"/>
</dbReference>
<dbReference type="Proteomes" id="UP000184315">
    <property type="component" value="Unassembled WGS sequence"/>
</dbReference>
<evidence type="ECO:0000256" key="2">
    <source>
        <dbReference type="SAM" id="Phobius"/>
    </source>
</evidence>
<dbReference type="STRING" id="671072.PL9214291269"/>
<dbReference type="AlphaFoldDB" id="A0A1J1LHI8"/>
<keyword evidence="2" id="KW-0472">Membrane</keyword>
<keyword evidence="1" id="KW-0175">Coiled coil</keyword>
<keyword evidence="2" id="KW-0812">Transmembrane</keyword>
<feature type="coiled-coil region" evidence="1">
    <location>
        <begin position="1"/>
        <end position="127"/>
    </location>
</feature>
<sequence length="259" mass="29837">MNSVENELAKLQKRFQEAAKVIDDLAQIKQELDQLSIKYQDQLFKNSINLDHTQQQIKSLSNDYQEYKKYWNENFNVLIKKEQDILTKISETGNQTESEIEHNKTQLENLEKRLEETNVFLATFKNNVQLNQNLAIGSCLIGFIALILSIYSILFLPKNYPNTLHSPQESSPIPASPSPEKSSIPVNYFREAVNKATRAATLAQSAKSKEEWNLVVNEWQSAIDMMKSTPSSDPNYEIAQKKVIEYQKNLNYAQQQTEE</sequence>
<feature type="transmembrane region" description="Helical" evidence="2">
    <location>
        <begin position="134"/>
        <end position="156"/>
    </location>
</feature>
<dbReference type="EMBL" id="CZDF01000132">
    <property type="protein sequence ID" value="CUR31678.1"/>
    <property type="molecule type" value="Genomic_DNA"/>
</dbReference>
<name>A0A1J1LHI8_9CYAN</name>
<protein>
    <submittedName>
        <fullName evidence="3">Uncharacterized protein</fullName>
    </submittedName>
</protein>
<accession>A0A1J1LHI8</accession>
<evidence type="ECO:0000313" key="3">
    <source>
        <dbReference type="EMBL" id="CUR31678.1"/>
    </source>
</evidence>
<keyword evidence="4" id="KW-1185">Reference proteome</keyword>
<reference evidence="4" key="1">
    <citation type="submission" date="2015-10" db="EMBL/GenBank/DDBJ databases">
        <authorList>
            <person name="Regsiter A."/>
            <person name="william w."/>
        </authorList>
    </citation>
    <scope>NUCLEOTIDE SEQUENCE [LARGE SCALE GENOMIC DNA]</scope>
</reference>
<keyword evidence="2" id="KW-1133">Transmembrane helix</keyword>
<evidence type="ECO:0000256" key="1">
    <source>
        <dbReference type="SAM" id="Coils"/>
    </source>
</evidence>
<organism evidence="3 4">
    <name type="scientific">Planktothrix tepida PCC 9214</name>
    <dbReference type="NCBI Taxonomy" id="671072"/>
    <lineage>
        <taxon>Bacteria</taxon>
        <taxon>Bacillati</taxon>
        <taxon>Cyanobacteriota</taxon>
        <taxon>Cyanophyceae</taxon>
        <taxon>Oscillatoriophycideae</taxon>
        <taxon>Oscillatoriales</taxon>
        <taxon>Microcoleaceae</taxon>
        <taxon>Planktothrix</taxon>
    </lineage>
</organism>
<proteinExistence type="predicted"/>
<dbReference type="OrthoDB" id="570330at2"/>
<gene>
    <name evidence="3" type="ORF">PL9214291269</name>
</gene>
<evidence type="ECO:0000313" key="4">
    <source>
        <dbReference type="Proteomes" id="UP000184315"/>
    </source>
</evidence>